<proteinExistence type="inferred from homology"/>
<dbReference type="GO" id="GO:0030170">
    <property type="term" value="F:pyridoxal phosphate binding"/>
    <property type="evidence" value="ECO:0007669"/>
    <property type="project" value="TreeGrafter"/>
</dbReference>
<dbReference type="NCBIfam" id="TIGR03588">
    <property type="entry name" value="PseC"/>
    <property type="match status" value="1"/>
</dbReference>
<dbReference type="EMBL" id="PEZZ01000012">
    <property type="protein sequence ID" value="PIS05305.1"/>
    <property type="molecule type" value="Genomic_DNA"/>
</dbReference>
<sequence>MIAYGKQWITPQDIKAVDRILRSGWVTQGPAILAFEKKLAKYCGAKYVVAVNNGTSALHLAYLASGIEPGDEVITTPNSFVATSNMLLAIGAKPVFADIRLDTYNIDETKIEKLITQKTRAIVPIDFAGQPSAMAEIKKIASKHKLLIIDDGAHALGAKYNGKKVGGLADLTTFSFHPVKPITTGEGGAVATNNKKYYDKLLLLRSQGVQKDKAGKNVMTVLGYNYRMTDFQAALGSSQLQRLNFFLKKRHQVAAWYKRELKDLKDIILPQEIKGNYSGWHIYVVRVTNPRRRNKLMKYLKQQGIGVNFHFPPIYKQPYYRQHGFSKTSLKNAELYEATALTLPLHPQLTKKEVNYIVGRIKRFYNKYEI</sequence>
<dbReference type="GO" id="GO:0008483">
    <property type="term" value="F:transaminase activity"/>
    <property type="evidence" value="ECO:0007669"/>
    <property type="project" value="TreeGrafter"/>
</dbReference>
<dbReference type="CDD" id="cd00616">
    <property type="entry name" value="AHBA_syn"/>
    <property type="match status" value="1"/>
</dbReference>
<dbReference type="AlphaFoldDB" id="A0A2H0W1Q5"/>
<dbReference type="Gene3D" id="3.90.1150.10">
    <property type="entry name" value="Aspartate Aminotransferase, domain 1"/>
    <property type="match status" value="1"/>
</dbReference>
<dbReference type="GO" id="GO:0000271">
    <property type="term" value="P:polysaccharide biosynthetic process"/>
    <property type="evidence" value="ECO:0007669"/>
    <property type="project" value="TreeGrafter"/>
</dbReference>
<dbReference type="SUPFAM" id="SSF53383">
    <property type="entry name" value="PLP-dependent transferases"/>
    <property type="match status" value="1"/>
</dbReference>
<accession>A0A2H0W1Q5</accession>
<evidence type="ECO:0000256" key="1">
    <source>
        <dbReference type="PIRSR" id="PIRSR000390-1"/>
    </source>
</evidence>
<name>A0A2H0W1Q5_9BACT</name>
<dbReference type="InterPro" id="IPR015424">
    <property type="entry name" value="PyrdxlP-dep_Trfase"/>
</dbReference>
<gene>
    <name evidence="4" type="primary">pseC</name>
    <name evidence="4" type="ORF">COT81_01970</name>
</gene>
<dbReference type="PIRSF" id="PIRSF000390">
    <property type="entry name" value="PLP_StrS"/>
    <property type="match status" value="1"/>
</dbReference>
<evidence type="ECO:0000313" key="4">
    <source>
        <dbReference type="EMBL" id="PIS05305.1"/>
    </source>
</evidence>
<dbReference type="InterPro" id="IPR015422">
    <property type="entry name" value="PyrdxlP-dep_Trfase_small"/>
</dbReference>
<dbReference type="Pfam" id="PF01041">
    <property type="entry name" value="DegT_DnrJ_EryC1"/>
    <property type="match status" value="1"/>
</dbReference>
<comment type="similarity">
    <text evidence="3">Belongs to the DegT/DnrJ/EryC1 family.</text>
</comment>
<dbReference type="Proteomes" id="UP000230935">
    <property type="component" value="Unassembled WGS sequence"/>
</dbReference>
<dbReference type="InterPro" id="IPR000653">
    <property type="entry name" value="DegT/StrS_aminotransferase"/>
</dbReference>
<dbReference type="PANTHER" id="PTHR30244:SF34">
    <property type="entry name" value="DTDP-4-AMINO-4,6-DIDEOXYGALACTOSE TRANSAMINASE"/>
    <property type="match status" value="1"/>
</dbReference>
<keyword evidence="2 3" id="KW-0663">Pyridoxal phosphate</keyword>
<feature type="modified residue" description="N6-(pyridoxal phosphate)lysine" evidence="2">
    <location>
        <position position="180"/>
    </location>
</feature>
<comment type="caution">
    <text evidence="4">The sequence shown here is derived from an EMBL/GenBank/DDBJ whole genome shotgun (WGS) entry which is preliminary data.</text>
</comment>
<dbReference type="InterPro" id="IPR020026">
    <property type="entry name" value="PseC"/>
</dbReference>
<evidence type="ECO:0000313" key="5">
    <source>
        <dbReference type="Proteomes" id="UP000230935"/>
    </source>
</evidence>
<protein>
    <submittedName>
        <fullName evidence="4">UDP-4-amino-4, 6-dideoxy-N-acetyl-beta-L-altrosamine transaminase</fullName>
    </submittedName>
</protein>
<dbReference type="InterPro" id="IPR015421">
    <property type="entry name" value="PyrdxlP-dep_Trfase_major"/>
</dbReference>
<dbReference type="Gene3D" id="3.40.640.10">
    <property type="entry name" value="Type I PLP-dependent aspartate aminotransferase-like (Major domain)"/>
    <property type="match status" value="1"/>
</dbReference>
<feature type="active site" description="Proton acceptor" evidence="1">
    <location>
        <position position="180"/>
    </location>
</feature>
<organism evidence="4 5">
    <name type="scientific">Candidatus Buchananbacteria bacterium CG10_big_fil_rev_8_21_14_0_10_42_9</name>
    <dbReference type="NCBI Taxonomy" id="1974526"/>
    <lineage>
        <taxon>Bacteria</taxon>
        <taxon>Candidatus Buchananiibacteriota</taxon>
    </lineage>
</organism>
<reference evidence="5" key="1">
    <citation type="submission" date="2017-09" db="EMBL/GenBank/DDBJ databases">
        <title>Depth-based differentiation of microbial function through sediment-hosted aquifers and enrichment of novel symbionts in the deep terrestrial subsurface.</title>
        <authorList>
            <person name="Probst A.J."/>
            <person name="Ladd B."/>
            <person name="Jarett J.K."/>
            <person name="Geller-Mcgrath D.E."/>
            <person name="Sieber C.M.K."/>
            <person name="Emerson J.B."/>
            <person name="Anantharaman K."/>
            <person name="Thomas B.C."/>
            <person name="Malmstrom R."/>
            <person name="Stieglmeier M."/>
            <person name="Klingl A."/>
            <person name="Woyke T."/>
            <person name="Ryan C.M."/>
            <person name="Banfield J.F."/>
        </authorList>
    </citation>
    <scope>NUCLEOTIDE SEQUENCE [LARGE SCALE GENOMIC DNA]</scope>
</reference>
<dbReference type="PANTHER" id="PTHR30244">
    <property type="entry name" value="TRANSAMINASE"/>
    <property type="match status" value="1"/>
</dbReference>
<evidence type="ECO:0000256" key="2">
    <source>
        <dbReference type="PIRSR" id="PIRSR000390-2"/>
    </source>
</evidence>
<evidence type="ECO:0000256" key="3">
    <source>
        <dbReference type="RuleBase" id="RU004508"/>
    </source>
</evidence>